<keyword evidence="1" id="KW-0596">Phosphopantetheine</keyword>
<reference evidence="5" key="1">
    <citation type="journal article" date="2020" name="Fungal Divers.">
        <title>Resolving the Mortierellaceae phylogeny through synthesis of multi-gene phylogenetics and phylogenomics.</title>
        <authorList>
            <person name="Vandepol N."/>
            <person name="Liber J."/>
            <person name="Desiro A."/>
            <person name="Na H."/>
            <person name="Kennedy M."/>
            <person name="Barry K."/>
            <person name="Grigoriev I.V."/>
            <person name="Miller A.N."/>
            <person name="O'Donnell K."/>
            <person name="Stajich J.E."/>
            <person name="Bonito G."/>
        </authorList>
    </citation>
    <scope>NUCLEOTIDE SEQUENCE</scope>
    <source>
        <strain evidence="5">NRRL 2769</strain>
    </source>
</reference>
<dbReference type="GO" id="GO:0031177">
    <property type="term" value="F:phosphopantetheine binding"/>
    <property type="evidence" value="ECO:0007669"/>
    <property type="project" value="TreeGrafter"/>
</dbReference>
<feature type="domain" description="Carrier" evidence="4">
    <location>
        <begin position="244"/>
        <end position="318"/>
    </location>
</feature>
<organism evidence="5 6">
    <name type="scientific">Entomortierella chlamydospora</name>
    <dbReference type="NCBI Taxonomy" id="101097"/>
    <lineage>
        <taxon>Eukaryota</taxon>
        <taxon>Fungi</taxon>
        <taxon>Fungi incertae sedis</taxon>
        <taxon>Mucoromycota</taxon>
        <taxon>Mortierellomycotina</taxon>
        <taxon>Mortierellomycetes</taxon>
        <taxon>Mortierellales</taxon>
        <taxon>Mortierellaceae</taxon>
        <taxon>Entomortierella</taxon>
    </lineage>
</organism>
<evidence type="ECO:0000259" key="4">
    <source>
        <dbReference type="PROSITE" id="PS50075"/>
    </source>
</evidence>
<name>A0A9P6MHN9_9FUNG</name>
<feature type="non-terminal residue" evidence="5">
    <location>
        <position position="713"/>
    </location>
</feature>
<dbReference type="FunFam" id="3.30.300.30:FF:000010">
    <property type="entry name" value="Enterobactin synthetase component F"/>
    <property type="match status" value="1"/>
</dbReference>
<dbReference type="GO" id="GO:0005829">
    <property type="term" value="C:cytosol"/>
    <property type="evidence" value="ECO:0007669"/>
    <property type="project" value="TreeGrafter"/>
</dbReference>
<keyword evidence="3" id="KW-0436">Ligase</keyword>
<dbReference type="PROSITE" id="PS50075">
    <property type="entry name" value="CARRIER"/>
    <property type="match status" value="1"/>
</dbReference>
<dbReference type="Pfam" id="PF00550">
    <property type="entry name" value="PP-binding"/>
    <property type="match status" value="1"/>
</dbReference>
<dbReference type="InterPro" id="IPR025110">
    <property type="entry name" value="AMP-bd_C"/>
</dbReference>
<evidence type="ECO:0000313" key="6">
    <source>
        <dbReference type="Proteomes" id="UP000703661"/>
    </source>
</evidence>
<dbReference type="SUPFAM" id="SSF47336">
    <property type="entry name" value="ACP-like"/>
    <property type="match status" value="1"/>
</dbReference>
<dbReference type="GO" id="GO:0043041">
    <property type="term" value="P:amino acid activation for nonribosomal peptide biosynthetic process"/>
    <property type="evidence" value="ECO:0007669"/>
    <property type="project" value="TreeGrafter"/>
</dbReference>
<dbReference type="Gene3D" id="1.10.1200.10">
    <property type="entry name" value="ACP-like"/>
    <property type="match status" value="1"/>
</dbReference>
<keyword evidence="6" id="KW-1185">Reference proteome</keyword>
<dbReference type="AlphaFoldDB" id="A0A9P6MHN9"/>
<dbReference type="Gene3D" id="3.30.300.30">
    <property type="match status" value="1"/>
</dbReference>
<dbReference type="InterPro" id="IPR042099">
    <property type="entry name" value="ANL_N_sf"/>
</dbReference>
<dbReference type="CDD" id="cd19531">
    <property type="entry name" value="LCL_NRPS-like"/>
    <property type="match status" value="1"/>
</dbReference>
<dbReference type="GO" id="GO:0047527">
    <property type="term" value="F:2,3-dihydroxybenzoate-serine ligase activity"/>
    <property type="evidence" value="ECO:0007669"/>
    <property type="project" value="TreeGrafter"/>
</dbReference>
<dbReference type="FunFam" id="2.30.38.10:FF:000001">
    <property type="entry name" value="Non-ribosomal peptide synthetase PvdI"/>
    <property type="match status" value="1"/>
</dbReference>
<dbReference type="FunFam" id="3.30.559.10:FF:000012">
    <property type="entry name" value="Non-ribosomal peptide synthetase"/>
    <property type="match status" value="1"/>
</dbReference>
<dbReference type="PANTHER" id="PTHR45527">
    <property type="entry name" value="NONRIBOSOMAL PEPTIDE SYNTHETASE"/>
    <property type="match status" value="1"/>
</dbReference>
<dbReference type="PANTHER" id="PTHR45527:SF1">
    <property type="entry name" value="FATTY ACID SYNTHASE"/>
    <property type="match status" value="1"/>
</dbReference>
<dbReference type="Gene3D" id="3.30.559.30">
    <property type="entry name" value="Nonribosomal peptide synthetase, condensation domain"/>
    <property type="match status" value="1"/>
</dbReference>
<dbReference type="InterPro" id="IPR023213">
    <property type="entry name" value="CAT-like_dom_sf"/>
</dbReference>
<dbReference type="GO" id="GO:0009239">
    <property type="term" value="P:enterobactin biosynthetic process"/>
    <property type="evidence" value="ECO:0007669"/>
    <property type="project" value="TreeGrafter"/>
</dbReference>
<dbReference type="InterPro" id="IPR000873">
    <property type="entry name" value="AMP-dep_synth/lig_dom"/>
</dbReference>
<dbReference type="FunFam" id="1.10.1200.10:FF:000005">
    <property type="entry name" value="Nonribosomal peptide synthetase 1"/>
    <property type="match status" value="1"/>
</dbReference>
<dbReference type="InterPro" id="IPR009081">
    <property type="entry name" value="PP-bd_ACP"/>
</dbReference>
<dbReference type="InterPro" id="IPR001242">
    <property type="entry name" value="Condensation_dom"/>
</dbReference>
<evidence type="ECO:0000256" key="1">
    <source>
        <dbReference type="ARBA" id="ARBA00022450"/>
    </source>
</evidence>
<dbReference type="InterPro" id="IPR045851">
    <property type="entry name" value="AMP-bd_C_sf"/>
</dbReference>
<evidence type="ECO:0000256" key="2">
    <source>
        <dbReference type="ARBA" id="ARBA00022553"/>
    </source>
</evidence>
<dbReference type="SUPFAM" id="SSF52777">
    <property type="entry name" value="CoA-dependent acyltransferases"/>
    <property type="match status" value="2"/>
</dbReference>
<dbReference type="Pfam" id="PF00668">
    <property type="entry name" value="Condensation"/>
    <property type="match status" value="1"/>
</dbReference>
<gene>
    <name evidence="5" type="ORF">BGZ80_006305</name>
</gene>
<dbReference type="Proteomes" id="UP000703661">
    <property type="component" value="Unassembled WGS sequence"/>
</dbReference>
<dbReference type="SUPFAM" id="SSF56801">
    <property type="entry name" value="Acetyl-CoA synthetase-like"/>
    <property type="match status" value="1"/>
</dbReference>
<accession>A0A9P6MHN9</accession>
<protein>
    <recommendedName>
        <fullName evidence="4">Carrier domain-containing protein</fullName>
    </recommendedName>
</protein>
<keyword evidence="2" id="KW-0597">Phosphoprotein</keyword>
<evidence type="ECO:0000256" key="3">
    <source>
        <dbReference type="ARBA" id="ARBA00022598"/>
    </source>
</evidence>
<sequence length="713" mass="79196">MGGEALPATLLRTLRMLVPNGSVINDYGPTEATISATALKCTEQFSNGIVHIGRPLANKRIYILDDSGQLVPMGAIGELYIGGVGVARGYLNRPELSAERFLPDPFVEDTKARMYRTGDLVRYLPDGNIAYQGRIDHQVKIRGFRIELGEIEARLIEHPVVSEAVVIALGEEANRRLVAYVIAKPDEQLANSLRSHLVERLPEYMVPAAYVRLDVLPLTPNGKLDRRALPAPDENAFARQTYEAPQGEIEIALAQIWAELLNLDRVSRNDNFFVLGGHSLLVVRLMNRVATLGVQLPLSSLFASPCLSKFAEVVAIHLSGENCPVSSITLISRDGELPLSFAQQRLWFLAQLDGVSDTYNIPLAIRLTGAIDRSAWQNALNTLFMRHESLRSVFVNIDGQPQVRLLPSDLPLPMHSVDLRNAADVEVELKHLCAQEVHALFDLAQGPLIRAQLINIGDNEHVFLLTQHHIVSDGWSSAIMMRELSQLYTAYSKGDPNPLPPLSIQYPDYAAWQREWLSGDRLKTQSEYWRTSLTGAPVLLDLPTDRPRPPQQSHVGSHVPIALDAEITSALKRLSQQHGTTLFMTILTAWSVVLSRLSGQDDIVIGTPTANRTNHEIEPLIGFFVNTLALRIEMSGEINIRQLLERVKSCTVAAQAHQDLPFEQVVEILQPPRKTDHTPLFQVMFSWQNNETGEWGLPGGLQALPVDIDYDIA</sequence>
<comment type="caution">
    <text evidence="5">The sequence shown here is derived from an EMBL/GenBank/DDBJ whole genome shotgun (WGS) entry which is preliminary data.</text>
</comment>
<evidence type="ECO:0000313" key="5">
    <source>
        <dbReference type="EMBL" id="KAG0000806.1"/>
    </source>
</evidence>
<dbReference type="Pfam" id="PF00501">
    <property type="entry name" value="AMP-binding"/>
    <property type="match status" value="1"/>
</dbReference>
<dbReference type="GO" id="GO:0009366">
    <property type="term" value="C:enterobactin synthetase complex"/>
    <property type="evidence" value="ECO:0007669"/>
    <property type="project" value="TreeGrafter"/>
</dbReference>
<dbReference type="Gene3D" id="3.30.559.10">
    <property type="entry name" value="Chloramphenicol acetyltransferase-like domain"/>
    <property type="match status" value="1"/>
</dbReference>
<proteinExistence type="predicted"/>
<dbReference type="InterPro" id="IPR036736">
    <property type="entry name" value="ACP-like_sf"/>
</dbReference>
<dbReference type="Gene3D" id="3.40.50.12780">
    <property type="entry name" value="N-terminal domain of ligase-like"/>
    <property type="match status" value="1"/>
</dbReference>
<dbReference type="EMBL" id="JAAAID010003100">
    <property type="protein sequence ID" value="KAG0000806.1"/>
    <property type="molecule type" value="Genomic_DNA"/>
</dbReference>
<dbReference type="Pfam" id="PF13193">
    <property type="entry name" value="AMP-binding_C"/>
    <property type="match status" value="1"/>
</dbReference>